<organism evidence="2 3">
    <name type="scientific">Heterostelium pallidum (strain ATCC 26659 / Pp 5 / PN500)</name>
    <name type="common">Cellular slime mold</name>
    <name type="synonym">Polysphondylium pallidum</name>
    <dbReference type="NCBI Taxonomy" id="670386"/>
    <lineage>
        <taxon>Eukaryota</taxon>
        <taxon>Amoebozoa</taxon>
        <taxon>Evosea</taxon>
        <taxon>Eumycetozoa</taxon>
        <taxon>Dictyostelia</taxon>
        <taxon>Acytosteliales</taxon>
        <taxon>Acytosteliaceae</taxon>
        <taxon>Heterostelium</taxon>
    </lineage>
</organism>
<dbReference type="AlphaFoldDB" id="D3BCE0"/>
<dbReference type="Proteomes" id="UP000001396">
    <property type="component" value="Unassembled WGS sequence"/>
</dbReference>
<keyword evidence="3" id="KW-1185">Reference proteome</keyword>
<name>D3BCE0_HETP5</name>
<evidence type="ECO:0000256" key="1">
    <source>
        <dbReference type="SAM" id="MobiDB-lite"/>
    </source>
</evidence>
<gene>
    <name evidence="2" type="ORF">PPL_06165</name>
</gene>
<accession>D3BCE0</accession>
<feature type="compositionally biased region" description="Low complexity" evidence="1">
    <location>
        <begin position="40"/>
        <end position="68"/>
    </location>
</feature>
<sequence length="213" mass="24048">MIPTDRKYQFSNGVSTTTTNQQQQFRVSPVLGGIGVGRPSSSYTDSSSLPTTTTTATTTQNNSNNNNNIPVANNYSEEIVDHLHLRNNNNLEVEETLNNKKIEYWKHMYENETKDHGYTTAQLIHSQKLNHYIFESLKDVIAMVDTNVSITENDSAESTIEQLKQMVWSLMNSHNNINNNISMDTTTTSSSSSSSTFTNGGNTSQRQQRIWWN</sequence>
<comment type="caution">
    <text evidence="2">The sequence shown here is derived from an EMBL/GenBank/DDBJ whole genome shotgun (WGS) entry which is preliminary data.</text>
</comment>
<proteinExistence type="predicted"/>
<dbReference type="EMBL" id="ADBJ01000027">
    <property type="protein sequence ID" value="EFA80930.1"/>
    <property type="molecule type" value="Genomic_DNA"/>
</dbReference>
<dbReference type="GeneID" id="31361648"/>
<feature type="compositionally biased region" description="Polar residues" evidence="1">
    <location>
        <begin position="9"/>
        <end position="26"/>
    </location>
</feature>
<feature type="compositionally biased region" description="Low complexity" evidence="1">
    <location>
        <begin position="180"/>
        <end position="204"/>
    </location>
</feature>
<evidence type="ECO:0000313" key="2">
    <source>
        <dbReference type="EMBL" id="EFA80930.1"/>
    </source>
</evidence>
<dbReference type="RefSeq" id="XP_020433048.1">
    <property type="nucleotide sequence ID" value="XM_020577028.1"/>
</dbReference>
<protein>
    <submittedName>
        <fullName evidence="2">Uncharacterized protein</fullName>
    </submittedName>
</protein>
<evidence type="ECO:0000313" key="3">
    <source>
        <dbReference type="Proteomes" id="UP000001396"/>
    </source>
</evidence>
<dbReference type="InParanoid" id="D3BCE0"/>
<feature type="region of interest" description="Disordered" evidence="1">
    <location>
        <begin position="180"/>
        <end position="213"/>
    </location>
</feature>
<reference evidence="2 3" key="1">
    <citation type="journal article" date="2011" name="Genome Res.">
        <title>Phylogeny-wide analysis of social amoeba genomes highlights ancient origins for complex intercellular communication.</title>
        <authorList>
            <person name="Heidel A.J."/>
            <person name="Lawal H.M."/>
            <person name="Felder M."/>
            <person name="Schilde C."/>
            <person name="Helps N.R."/>
            <person name="Tunggal B."/>
            <person name="Rivero F."/>
            <person name="John U."/>
            <person name="Schleicher M."/>
            <person name="Eichinger L."/>
            <person name="Platzer M."/>
            <person name="Noegel A.A."/>
            <person name="Schaap P."/>
            <person name="Gloeckner G."/>
        </authorList>
    </citation>
    <scope>NUCLEOTIDE SEQUENCE [LARGE SCALE GENOMIC DNA]</scope>
    <source>
        <strain evidence="3">ATCC 26659 / Pp 5 / PN500</strain>
    </source>
</reference>
<feature type="region of interest" description="Disordered" evidence="1">
    <location>
        <begin position="1"/>
        <end position="69"/>
    </location>
</feature>